<dbReference type="InterPro" id="IPR011765">
    <property type="entry name" value="Pept_M16_N"/>
</dbReference>
<proteinExistence type="inferred from homology"/>
<feature type="signal peptide" evidence="6">
    <location>
        <begin position="1"/>
        <end position="25"/>
    </location>
</feature>
<dbReference type="Proteomes" id="UP001597641">
    <property type="component" value="Unassembled WGS sequence"/>
</dbReference>
<dbReference type="Gene3D" id="3.30.830.10">
    <property type="entry name" value="Metalloenzyme, LuxS/M16 peptidase-like"/>
    <property type="match status" value="2"/>
</dbReference>
<feature type="chain" id="PRO_5047384534" evidence="6">
    <location>
        <begin position="26"/>
        <end position="487"/>
    </location>
</feature>
<accession>A0ABW6BX59</accession>
<keyword evidence="4" id="KW-0862">Zinc</keyword>
<name>A0ABW6BX59_9BACT</name>
<comment type="similarity">
    <text evidence="1">Belongs to the peptidase M16 family.</text>
</comment>
<feature type="domain" description="Peptidase M16 C-terminal" evidence="8">
    <location>
        <begin position="233"/>
        <end position="414"/>
    </location>
</feature>
<protein>
    <submittedName>
        <fullName evidence="9">M16 family metallopeptidase</fullName>
    </submittedName>
</protein>
<evidence type="ECO:0000259" key="7">
    <source>
        <dbReference type="Pfam" id="PF00675"/>
    </source>
</evidence>
<evidence type="ECO:0000256" key="1">
    <source>
        <dbReference type="ARBA" id="ARBA00007261"/>
    </source>
</evidence>
<dbReference type="InterPro" id="IPR050626">
    <property type="entry name" value="Peptidase_M16"/>
</dbReference>
<dbReference type="PANTHER" id="PTHR43690">
    <property type="entry name" value="NARDILYSIN"/>
    <property type="match status" value="1"/>
</dbReference>
<evidence type="ECO:0000256" key="3">
    <source>
        <dbReference type="ARBA" id="ARBA00022801"/>
    </source>
</evidence>
<evidence type="ECO:0000256" key="6">
    <source>
        <dbReference type="SAM" id="SignalP"/>
    </source>
</evidence>
<keyword evidence="10" id="KW-1185">Reference proteome</keyword>
<comment type="caution">
    <text evidence="9">The sequence shown here is derived from an EMBL/GenBank/DDBJ whole genome shotgun (WGS) entry which is preliminary data.</text>
</comment>
<dbReference type="Pfam" id="PF00675">
    <property type="entry name" value="Peptidase_M16"/>
    <property type="match status" value="1"/>
</dbReference>
<dbReference type="InterPro" id="IPR011249">
    <property type="entry name" value="Metalloenz_LuxS/M16"/>
</dbReference>
<dbReference type="PANTHER" id="PTHR43690:SF17">
    <property type="entry name" value="PROTEIN YHJJ"/>
    <property type="match status" value="1"/>
</dbReference>
<keyword evidence="6" id="KW-0732">Signal</keyword>
<keyword evidence="2" id="KW-0645">Protease</keyword>
<reference evidence="10" key="1">
    <citation type="journal article" date="2019" name="Int. J. Syst. Evol. Microbiol.">
        <title>The Global Catalogue of Microorganisms (GCM) 10K type strain sequencing project: providing services to taxonomists for standard genome sequencing and annotation.</title>
        <authorList>
            <consortium name="The Broad Institute Genomics Platform"/>
            <consortium name="The Broad Institute Genome Sequencing Center for Infectious Disease"/>
            <person name="Wu L."/>
            <person name="Ma J."/>
        </authorList>
    </citation>
    <scope>NUCLEOTIDE SEQUENCE [LARGE SCALE GENOMIC DNA]</scope>
    <source>
        <strain evidence="10">KCTC 23984</strain>
    </source>
</reference>
<evidence type="ECO:0000313" key="10">
    <source>
        <dbReference type="Proteomes" id="UP001597641"/>
    </source>
</evidence>
<keyword evidence="5" id="KW-0482">Metalloprotease</keyword>
<evidence type="ECO:0000256" key="2">
    <source>
        <dbReference type="ARBA" id="ARBA00022670"/>
    </source>
</evidence>
<organism evidence="9 10">
    <name type="scientific">Pontibacter toksunensis</name>
    <dbReference type="NCBI Taxonomy" id="1332631"/>
    <lineage>
        <taxon>Bacteria</taxon>
        <taxon>Pseudomonadati</taxon>
        <taxon>Bacteroidota</taxon>
        <taxon>Cytophagia</taxon>
        <taxon>Cytophagales</taxon>
        <taxon>Hymenobacteraceae</taxon>
        <taxon>Pontibacter</taxon>
    </lineage>
</organism>
<dbReference type="InterPro" id="IPR007863">
    <property type="entry name" value="Peptidase_M16_C"/>
</dbReference>
<evidence type="ECO:0000259" key="8">
    <source>
        <dbReference type="Pfam" id="PF05193"/>
    </source>
</evidence>
<evidence type="ECO:0000256" key="5">
    <source>
        <dbReference type="ARBA" id="ARBA00023049"/>
    </source>
</evidence>
<evidence type="ECO:0000256" key="4">
    <source>
        <dbReference type="ARBA" id="ARBA00022833"/>
    </source>
</evidence>
<dbReference type="RefSeq" id="WP_377487829.1">
    <property type="nucleotide sequence ID" value="NZ_JBHUOX010000016.1"/>
</dbReference>
<sequence>MEINTLHLKALRYSLLSLVLGVALASCSQKTAPTVSGDATATAGTVTEKEVTDSELPAVPVFEVPVEYYKLDNGLKVVLSPDETAPVATVAVYYNIGFRVEPKDRTGFAHLFEHMMFQGSDNLGKMEFIQLVQKNGGVLNGSTRFDFTNYFETVPAHKLETVLWAEADRMRGLNITQENLTNQQGVVKNEVKVNVLNQPYGGFPWLDMPQYANKNWYNAHNFYGDLEDLDAANLEDVKSFFDTYYAPNNAVVVVVGDFEIEEAKEWIQQYFGDIKSSEVPPIPDLKEPRQEKEQRFTKDDKLANRPALAFAYHMPEKNTPEYYAMGLLDQILLQGNDSRLYQALVQERGYAGSVDGGINAFLGNMFNYNGPMLWMGSLIHDKSVSADSIVSVLDQEIQQLQENGISQELLDRAIVKMRSSLYDQMSGGFGKADLLASFALFDDNPERINELEEEFRKITPEIMQRTLQEYLRPTNRTVLVVNPQAQI</sequence>
<dbReference type="SUPFAM" id="SSF63411">
    <property type="entry name" value="LuxS/MPP-like metallohydrolase"/>
    <property type="match status" value="2"/>
</dbReference>
<evidence type="ECO:0000313" key="9">
    <source>
        <dbReference type="EMBL" id="MFD3002414.1"/>
    </source>
</evidence>
<dbReference type="EMBL" id="JBHUOX010000016">
    <property type="protein sequence ID" value="MFD3002414.1"/>
    <property type="molecule type" value="Genomic_DNA"/>
</dbReference>
<keyword evidence="3" id="KW-0378">Hydrolase</keyword>
<dbReference type="Pfam" id="PF05193">
    <property type="entry name" value="Peptidase_M16_C"/>
    <property type="match status" value="1"/>
</dbReference>
<gene>
    <name evidence="9" type="ORF">ACFS7Z_18730</name>
</gene>
<feature type="domain" description="Peptidase M16 N-terminal" evidence="7">
    <location>
        <begin position="77"/>
        <end position="195"/>
    </location>
</feature>